<comment type="caution">
    <text evidence="2">The sequence shown here is derived from an EMBL/GenBank/DDBJ whole genome shotgun (WGS) entry which is preliminary data.</text>
</comment>
<proteinExistence type="predicted"/>
<accession>A0A8K0DGM5</accession>
<protein>
    <submittedName>
        <fullName evidence="2">Uncharacterized protein</fullName>
    </submittedName>
</protein>
<feature type="region of interest" description="Disordered" evidence="1">
    <location>
        <begin position="292"/>
        <end position="318"/>
    </location>
</feature>
<evidence type="ECO:0000313" key="3">
    <source>
        <dbReference type="Proteomes" id="UP000801492"/>
    </source>
</evidence>
<evidence type="ECO:0000256" key="1">
    <source>
        <dbReference type="SAM" id="MobiDB-lite"/>
    </source>
</evidence>
<dbReference type="AlphaFoldDB" id="A0A8K0DGM5"/>
<dbReference type="EMBL" id="VTPC01001139">
    <property type="protein sequence ID" value="KAF2902931.1"/>
    <property type="molecule type" value="Genomic_DNA"/>
</dbReference>
<feature type="compositionally biased region" description="Polar residues" evidence="1">
    <location>
        <begin position="105"/>
        <end position="120"/>
    </location>
</feature>
<gene>
    <name evidence="2" type="ORF">ILUMI_03257</name>
</gene>
<sequence length="374" mass="41351">MDLLFIIFIAVVVIGFTIILCVGCYCSCCHPLSYSSSSSHYSERRHGEYKASATSKTSNTLEYDQHHWNSAATLPLITPPEHHSTSSLSSYPNKQPPPVGFEQMAKSQTESNQTISSSGFHSYGDNASARPPYPTNQEVVSRTSQYTTSVNSYSPQPNTPIYPNNNQIHSSNLEANTVSYSQPVTLHSPYPPGSMVSKETTYYTKTASPQPPHSTNTIGSYPVNSNKTTYITTVTDSQQRPNSYNTISHPPANSNKITYISTTKDVHPVSNRPDYTVETVDFHPSTTTTVVVSNDNNKQYPKPPQPMQSSSSTTTTTYTAETTIPSNFNTMPANRNFYYNLKAPPANIETVNESHKSRRIITKHPSTGSLYDNM</sequence>
<feature type="compositionally biased region" description="Low complexity" evidence="1">
    <location>
        <begin position="309"/>
        <end position="318"/>
    </location>
</feature>
<reference evidence="2" key="1">
    <citation type="submission" date="2019-08" db="EMBL/GenBank/DDBJ databases">
        <title>The genome of the North American firefly Photinus pyralis.</title>
        <authorList>
            <consortium name="Photinus pyralis genome working group"/>
            <person name="Fallon T.R."/>
            <person name="Sander Lower S.E."/>
            <person name="Weng J.-K."/>
        </authorList>
    </citation>
    <scope>NUCLEOTIDE SEQUENCE</scope>
    <source>
        <strain evidence="2">TRF0915ILg1</strain>
        <tissue evidence="2">Whole body</tissue>
    </source>
</reference>
<organism evidence="2 3">
    <name type="scientific">Ignelater luminosus</name>
    <name type="common">Cucubano</name>
    <name type="synonym">Pyrophorus luminosus</name>
    <dbReference type="NCBI Taxonomy" id="2038154"/>
    <lineage>
        <taxon>Eukaryota</taxon>
        <taxon>Metazoa</taxon>
        <taxon>Ecdysozoa</taxon>
        <taxon>Arthropoda</taxon>
        <taxon>Hexapoda</taxon>
        <taxon>Insecta</taxon>
        <taxon>Pterygota</taxon>
        <taxon>Neoptera</taxon>
        <taxon>Endopterygota</taxon>
        <taxon>Coleoptera</taxon>
        <taxon>Polyphaga</taxon>
        <taxon>Elateriformia</taxon>
        <taxon>Elateroidea</taxon>
        <taxon>Elateridae</taxon>
        <taxon>Agrypninae</taxon>
        <taxon>Pyrophorini</taxon>
        <taxon>Ignelater</taxon>
    </lineage>
</organism>
<feature type="region of interest" description="Disordered" evidence="1">
    <location>
        <begin position="75"/>
        <end position="136"/>
    </location>
</feature>
<keyword evidence="3" id="KW-1185">Reference proteome</keyword>
<name>A0A8K0DGM5_IGNLU</name>
<feature type="region of interest" description="Disordered" evidence="1">
    <location>
        <begin position="204"/>
        <end position="223"/>
    </location>
</feature>
<dbReference type="OrthoDB" id="10681602at2759"/>
<dbReference type="Proteomes" id="UP000801492">
    <property type="component" value="Unassembled WGS sequence"/>
</dbReference>
<evidence type="ECO:0000313" key="2">
    <source>
        <dbReference type="EMBL" id="KAF2902931.1"/>
    </source>
</evidence>